<evidence type="ECO:0000313" key="2">
    <source>
        <dbReference type="EMBL" id="KAF4743305.1"/>
    </source>
</evidence>
<name>A0A7J6TDW2_PEROL</name>
<dbReference type="AlphaFoldDB" id="A0A7J6TDW2"/>
<protein>
    <submittedName>
        <fullName evidence="2">Uncharacterized protein</fullName>
    </submittedName>
</protein>
<dbReference type="EMBL" id="JABANO010011540">
    <property type="protein sequence ID" value="KAF4743305.1"/>
    <property type="molecule type" value="Genomic_DNA"/>
</dbReference>
<evidence type="ECO:0000313" key="4">
    <source>
        <dbReference type="Proteomes" id="UP000553632"/>
    </source>
</evidence>
<reference evidence="3 4" key="1">
    <citation type="submission" date="2020-04" db="EMBL/GenBank/DDBJ databases">
        <title>Perkinsus olseni comparative genomics.</title>
        <authorList>
            <person name="Bogema D.R."/>
        </authorList>
    </citation>
    <scope>NUCLEOTIDE SEQUENCE [LARGE SCALE GENOMIC DNA]</scope>
    <source>
        <strain evidence="1">00978-12</strain>
        <strain evidence="2 4">ATCC PRA-207</strain>
    </source>
</reference>
<dbReference type="Proteomes" id="UP000553632">
    <property type="component" value="Unassembled WGS sequence"/>
</dbReference>
<gene>
    <name evidence="1" type="ORF">FOZ60_011927</name>
    <name evidence="2" type="ORF">FOZ63_019169</name>
</gene>
<comment type="caution">
    <text evidence="2">The sequence shown here is derived from an EMBL/GenBank/DDBJ whole genome shotgun (WGS) entry which is preliminary data.</text>
</comment>
<keyword evidence="4" id="KW-1185">Reference proteome</keyword>
<dbReference type="Proteomes" id="UP000541610">
    <property type="component" value="Unassembled WGS sequence"/>
</dbReference>
<proteinExistence type="predicted"/>
<dbReference type="EMBL" id="JABANP010000503">
    <property type="protein sequence ID" value="KAF4681585.1"/>
    <property type="molecule type" value="Genomic_DNA"/>
</dbReference>
<evidence type="ECO:0000313" key="3">
    <source>
        <dbReference type="Proteomes" id="UP000541610"/>
    </source>
</evidence>
<accession>A0A7J6TDW2</accession>
<organism evidence="2 4">
    <name type="scientific">Perkinsus olseni</name>
    <name type="common">Perkinsus atlanticus</name>
    <dbReference type="NCBI Taxonomy" id="32597"/>
    <lineage>
        <taxon>Eukaryota</taxon>
        <taxon>Sar</taxon>
        <taxon>Alveolata</taxon>
        <taxon>Perkinsozoa</taxon>
        <taxon>Perkinsea</taxon>
        <taxon>Perkinsida</taxon>
        <taxon>Perkinsidae</taxon>
        <taxon>Perkinsus</taxon>
    </lineage>
</organism>
<sequence>MDTTPPAGIFGTISILPTSTSLSKYALTCGSRVAALTSSVLPSSSTWRLGHRPVAIIGSSMPTPTPPSKISSKISPFQQRRSQLLRASFAAAVHPDETIELIPEGACPAGEQRAFSHASSIGSLPPPNGPHSITFADPVPSIRAGVHLSPFPRDSPRARLVLSFLARRTRLCSERGLSTQHTSHGRNTAEPVAETMLKQWLKRSFCDGLTRRCQPLLCHPGATPFAFAFAALPGLAIVTAPRP</sequence>
<evidence type="ECO:0000313" key="1">
    <source>
        <dbReference type="EMBL" id="KAF4681585.1"/>
    </source>
</evidence>